<sequence length="204" mass="23975">ILSTSEEDVSDGDMFDKLKEYLDEQFLDFKDDTTDKRKDKKEKDFNKQSCKIQYQFNDDQLRLVEKALSHLKHKNIKKAKSKLKDLSKNLKKRNKLVKIADKSPGGWSTVKEYETDSVASDTADEKRLKRAEKRALERIQSEPKPSKRFKQSSTLSRNPESSSGSRYTTKYSNSRSNERCLACNRYGHWRHECPERKSRRDSRN</sequence>
<name>A0A7M5U4D3_9CNID</name>
<proteinExistence type="predicted"/>
<dbReference type="GO" id="GO:0008270">
    <property type="term" value="F:zinc ion binding"/>
    <property type="evidence" value="ECO:0007669"/>
    <property type="project" value="UniProtKB-KW"/>
</dbReference>
<dbReference type="InterPro" id="IPR001878">
    <property type="entry name" value="Znf_CCHC"/>
</dbReference>
<organism evidence="4 5">
    <name type="scientific">Clytia hemisphaerica</name>
    <dbReference type="NCBI Taxonomy" id="252671"/>
    <lineage>
        <taxon>Eukaryota</taxon>
        <taxon>Metazoa</taxon>
        <taxon>Cnidaria</taxon>
        <taxon>Hydrozoa</taxon>
        <taxon>Hydroidolina</taxon>
        <taxon>Leptothecata</taxon>
        <taxon>Obeliida</taxon>
        <taxon>Clytiidae</taxon>
        <taxon>Clytia</taxon>
    </lineage>
</organism>
<dbReference type="GO" id="GO:0003676">
    <property type="term" value="F:nucleic acid binding"/>
    <property type="evidence" value="ECO:0007669"/>
    <property type="project" value="InterPro"/>
</dbReference>
<feature type="compositionally biased region" description="Basic and acidic residues" evidence="2">
    <location>
        <begin position="135"/>
        <end position="145"/>
    </location>
</feature>
<evidence type="ECO:0000259" key="3">
    <source>
        <dbReference type="PROSITE" id="PS50158"/>
    </source>
</evidence>
<dbReference type="Gene3D" id="4.10.60.10">
    <property type="entry name" value="Zinc finger, CCHC-type"/>
    <property type="match status" value="1"/>
</dbReference>
<feature type="compositionally biased region" description="Polar residues" evidence="2">
    <location>
        <begin position="151"/>
        <end position="175"/>
    </location>
</feature>
<reference evidence="4" key="1">
    <citation type="submission" date="2021-01" db="UniProtKB">
        <authorList>
            <consortium name="EnsemblMetazoa"/>
        </authorList>
    </citation>
    <scope>IDENTIFICATION</scope>
</reference>
<dbReference type="AlphaFoldDB" id="A0A7M5U4D3"/>
<dbReference type="PROSITE" id="PS50158">
    <property type="entry name" value="ZF_CCHC"/>
    <property type="match status" value="1"/>
</dbReference>
<dbReference type="EnsemblMetazoa" id="CLYHEMT006087.1">
    <property type="protein sequence ID" value="CLYHEMP006087.1"/>
    <property type="gene ID" value="CLYHEMG006087"/>
</dbReference>
<evidence type="ECO:0000313" key="4">
    <source>
        <dbReference type="EnsemblMetazoa" id="CLYHEMP006087.1"/>
    </source>
</evidence>
<dbReference type="OrthoDB" id="5990141at2759"/>
<keyword evidence="5" id="KW-1185">Reference proteome</keyword>
<feature type="region of interest" description="Disordered" evidence="2">
    <location>
        <begin position="135"/>
        <end position="177"/>
    </location>
</feature>
<accession>A0A7M5U4D3</accession>
<feature type="domain" description="CCHC-type" evidence="3">
    <location>
        <begin position="179"/>
        <end position="195"/>
    </location>
</feature>
<keyword evidence="1" id="KW-0862">Zinc</keyword>
<dbReference type="InterPro" id="IPR036875">
    <property type="entry name" value="Znf_CCHC_sf"/>
</dbReference>
<dbReference type="SUPFAM" id="SSF57756">
    <property type="entry name" value="Retrovirus zinc finger-like domains"/>
    <property type="match status" value="1"/>
</dbReference>
<evidence type="ECO:0000256" key="1">
    <source>
        <dbReference type="PROSITE-ProRule" id="PRU00047"/>
    </source>
</evidence>
<evidence type="ECO:0000313" key="5">
    <source>
        <dbReference type="Proteomes" id="UP000594262"/>
    </source>
</evidence>
<evidence type="ECO:0000256" key="2">
    <source>
        <dbReference type="SAM" id="MobiDB-lite"/>
    </source>
</evidence>
<keyword evidence="1" id="KW-0479">Metal-binding</keyword>
<protein>
    <recommendedName>
        <fullName evidence="3">CCHC-type domain-containing protein</fullName>
    </recommendedName>
</protein>
<dbReference type="Proteomes" id="UP000594262">
    <property type="component" value="Unplaced"/>
</dbReference>
<keyword evidence="1" id="KW-0863">Zinc-finger</keyword>